<organism evidence="13 14">
    <name type="scientific">Cohnella cellulosilytica</name>
    <dbReference type="NCBI Taxonomy" id="986710"/>
    <lineage>
        <taxon>Bacteria</taxon>
        <taxon>Bacillati</taxon>
        <taxon>Bacillota</taxon>
        <taxon>Bacilli</taxon>
        <taxon>Bacillales</taxon>
        <taxon>Paenibacillaceae</taxon>
        <taxon>Cohnella</taxon>
    </lineage>
</organism>
<dbReference type="PANTHER" id="PTHR43547">
    <property type="entry name" value="TWO-COMPONENT HISTIDINE KINASE"/>
    <property type="match status" value="1"/>
</dbReference>
<protein>
    <recommendedName>
        <fullName evidence="2">histidine kinase</fullName>
        <ecNumber evidence="2">2.7.13.3</ecNumber>
    </recommendedName>
</protein>
<feature type="transmembrane region" description="Helical" evidence="10">
    <location>
        <begin position="304"/>
        <end position="323"/>
    </location>
</feature>
<accession>A0ABW2FKI2</accession>
<dbReference type="Gene3D" id="3.30.565.10">
    <property type="entry name" value="Histidine kinase-like ATPase, C-terminal domain"/>
    <property type="match status" value="2"/>
</dbReference>
<feature type="domain" description="Histidine kinase" evidence="11">
    <location>
        <begin position="943"/>
        <end position="1042"/>
    </location>
</feature>
<dbReference type="Gene3D" id="3.40.50.2300">
    <property type="match status" value="1"/>
</dbReference>
<dbReference type="InterPro" id="IPR003594">
    <property type="entry name" value="HATPase_dom"/>
</dbReference>
<evidence type="ECO:0000256" key="7">
    <source>
        <dbReference type="ARBA" id="ARBA00022840"/>
    </source>
</evidence>
<comment type="catalytic activity">
    <reaction evidence="1">
        <text>ATP + protein L-histidine = ADP + protein N-phospho-L-histidine.</text>
        <dbReference type="EC" id="2.7.13.3"/>
    </reaction>
</comment>
<evidence type="ECO:0000259" key="12">
    <source>
        <dbReference type="PROSITE" id="PS50110"/>
    </source>
</evidence>
<dbReference type="EMBL" id="JBHTAI010000024">
    <property type="protein sequence ID" value="MFC7152596.1"/>
    <property type="molecule type" value="Genomic_DNA"/>
</dbReference>
<dbReference type="InterPro" id="IPR005467">
    <property type="entry name" value="His_kinase_dom"/>
</dbReference>
<keyword evidence="3 9" id="KW-0597">Phosphoprotein</keyword>
<evidence type="ECO:0000256" key="9">
    <source>
        <dbReference type="PROSITE-ProRule" id="PRU00169"/>
    </source>
</evidence>
<feature type="transmembrane region" description="Helical" evidence="10">
    <location>
        <begin position="241"/>
        <end position="259"/>
    </location>
</feature>
<evidence type="ECO:0000256" key="3">
    <source>
        <dbReference type="ARBA" id="ARBA00022553"/>
    </source>
</evidence>
<keyword evidence="8" id="KW-0902">Two-component regulatory system</keyword>
<keyword evidence="14" id="KW-1185">Reference proteome</keyword>
<feature type="transmembrane region" description="Helical" evidence="10">
    <location>
        <begin position="271"/>
        <end position="292"/>
    </location>
</feature>
<dbReference type="SMART" id="SM00388">
    <property type="entry name" value="HisKA"/>
    <property type="match status" value="1"/>
</dbReference>
<keyword evidence="7 13" id="KW-0067">ATP-binding</keyword>
<dbReference type="InterPro" id="IPR010559">
    <property type="entry name" value="Sig_transdc_His_kin_internal"/>
</dbReference>
<feature type="domain" description="Histidine kinase" evidence="11">
    <location>
        <begin position="441"/>
        <end position="658"/>
    </location>
</feature>
<feature type="transmembrane region" description="Helical" evidence="10">
    <location>
        <begin position="335"/>
        <end position="353"/>
    </location>
</feature>
<evidence type="ECO:0000256" key="4">
    <source>
        <dbReference type="ARBA" id="ARBA00022679"/>
    </source>
</evidence>
<dbReference type="PROSITE" id="PS50110">
    <property type="entry name" value="RESPONSE_REGULATORY"/>
    <property type="match status" value="1"/>
</dbReference>
<dbReference type="Pfam" id="PF02518">
    <property type="entry name" value="HATPase_c"/>
    <property type="match status" value="2"/>
</dbReference>
<evidence type="ECO:0000256" key="8">
    <source>
        <dbReference type="ARBA" id="ARBA00023012"/>
    </source>
</evidence>
<dbReference type="Proteomes" id="UP001596378">
    <property type="component" value="Unassembled WGS sequence"/>
</dbReference>
<feature type="transmembrane region" description="Helical" evidence="10">
    <location>
        <begin position="216"/>
        <end position="234"/>
    </location>
</feature>
<dbReference type="SUPFAM" id="SSF47384">
    <property type="entry name" value="Homodimeric domain of signal transducing histidine kinase"/>
    <property type="match status" value="1"/>
</dbReference>
<keyword evidence="5" id="KW-0547">Nucleotide-binding</keyword>
<dbReference type="CDD" id="cd00082">
    <property type="entry name" value="HisKA"/>
    <property type="match status" value="1"/>
</dbReference>
<keyword evidence="10" id="KW-0812">Transmembrane</keyword>
<dbReference type="InterPro" id="IPR004358">
    <property type="entry name" value="Sig_transdc_His_kin-like_C"/>
</dbReference>
<dbReference type="InterPro" id="IPR036890">
    <property type="entry name" value="HATPase_C_sf"/>
</dbReference>
<dbReference type="SMART" id="SM00387">
    <property type="entry name" value="HATPase_c"/>
    <property type="match status" value="2"/>
</dbReference>
<evidence type="ECO:0000256" key="2">
    <source>
        <dbReference type="ARBA" id="ARBA00012438"/>
    </source>
</evidence>
<dbReference type="InterPro" id="IPR003661">
    <property type="entry name" value="HisK_dim/P_dom"/>
</dbReference>
<evidence type="ECO:0000256" key="5">
    <source>
        <dbReference type="ARBA" id="ARBA00022741"/>
    </source>
</evidence>
<sequence>MKHRNLLLYILLFGLLFGLRWLWSELLFPVDRSVQAVDGVLDLRGRNWDETGPLALNGEWDWYPGRLLSREELRSENGPRQTLHVPGDWGTLSGREKNGSNGAYGYGTYRLRILVDPLKRPTAFSVDSIKASSEIEINGRATKGSGTVSAEPNSYKPNNRSYTAAYYEADVTEIELLLRVANYDSPLSGGLVRSMQFGLQSDIESARTYSIHFQQMTLLVMLLHGLYAGIVYAYKPQNRSLLISGLIYAAVGLVVASGHDKVLDLWIPLNYTWSIKIRVLAVMVQNYALLLMYRKFADMRSVGVGLKAYTAMLLGLALGTLLLPISTVNRMLDTGVYMLAFLIPLAWFVKAVGKLVFGRSEDKDIHFILISAVCIMSNLIWNNQIGNMDLSGVYYPFDLLIAVTAFSVYWFKKYIRNSDEVERLYEQLQVADRMKDQFLANTSHELRTPLHGIMNLSNSVYARELDKLEEDSRQALELVGTVSRRMSALLDDLLDLAQLREQRIRLHPGPLDLRAVVPGVVGMLKPMAEGRPVRLRLALDRSLPPVWADEKRFVQILYNLLHNAFKFTEEGEIAVSAEPVNGQVEIRVSDTGVGMDEETLAGLFVPYVQGTNNRSDGRGLGLGMSICKQLVELHGSELIAQSEPGRGSAFLFRLPAADTAAEAADTLRHETAASEDEAAAMPIAEAQYRFPEGADGEQAARFTLPDWLHSPNSPIRILIVDDDPINLNVLAGILSTEPYRVAKALSGYEALERLAEGDWDLLIADVMMPGMSGYELTEKVRERRSVSELPVLLLTARGQPADMYTGFLVGANDYVTKPADAMELKYRIRSLIALKRSLSERLRMEAAYLQAQIKPHFLFNTLNSLIALGEIDTDKMRRIGDAFSTFLRISFDYSNTSAMVDLEHELELVRSYLYIEQERFGERLAVVQEIESDIRLSLPPLSIQPLVENAVRHGILKRASGGMLRLKVGRTANGVSVEVQDDGVGMTSDLIERLLNRPDPSRPGIGIANTNRRLIQMYGQGLSIRSAPGEGTVVSFIIPEHPGA</sequence>
<evidence type="ECO:0000313" key="13">
    <source>
        <dbReference type="EMBL" id="MFC7152596.1"/>
    </source>
</evidence>
<dbReference type="SMART" id="SM00448">
    <property type="entry name" value="REC"/>
    <property type="match status" value="1"/>
</dbReference>
<keyword evidence="6" id="KW-0418">Kinase</keyword>
<dbReference type="InterPro" id="IPR011006">
    <property type="entry name" value="CheY-like_superfamily"/>
</dbReference>
<dbReference type="EC" id="2.7.13.3" evidence="2"/>
<dbReference type="GO" id="GO:0005524">
    <property type="term" value="F:ATP binding"/>
    <property type="evidence" value="ECO:0007669"/>
    <property type="project" value="UniProtKB-KW"/>
</dbReference>
<evidence type="ECO:0000256" key="1">
    <source>
        <dbReference type="ARBA" id="ARBA00000085"/>
    </source>
</evidence>
<dbReference type="InterPro" id="IPR001789">
    <property type="entry name" value="Sig_transdc_resp-reg_receiver"/>
</dbReference>
<evidence type="ECO:0000256" key="10">
    <source>
        <dbReference type="SAM" id="Phobius"/>
    </source>
</evidence>
<dbReference type="Gene3D" id="1.10.287.130">
    <property type="match status" value="1"/>
</dbReference>
<dbReference type="Pfam" id="PF00072">
    <property type="entry name" value="Response_reg"/>
    <property type="match status" value="1"/>
</dbReference>
<dbReference type="SUPFAM" id="SSF52172">
    <property type="entry name" value="CheY-like"/>
    <property type="match status" value="1"/>
</dbReference>
<feature type="transmembrane region" description="Helical" evidence="10">
    <location>
        <begin position="365"/>
        <end position="381"/>
    </location>
</feature>
<dbReference type="PANTHER" id="PTHR43547:SF2">
    <property type="entry name" value="HYBRID SIGNAL TRANSDUCTION HISTIDINE KINASE C"/>
    <property type="match status" value="1"/>
</dbReference>
<dbReference type="Pfam" id="PF00512">
    <property type="entry name" value="HisKA"/>
    <property type="match status" value="1"/>
</dbReference>
<reference evidence="14" key="1">
    <citation type="journal article" date="2019" name="Int. J. Syst. Evol. Microbiol.">
        <title>The Global Catalogue of Microorganisms (GCM) 10K type strain sequencing project: providing services to taxonomists for standard genome sequencing and annotation.</title>
        <authorList>
            <consortium name="The Broad Institute Genomics Platform"/>
            <consortium name="The Broad Institute Genome Sequencing Center for Infectious Disease"/>
            <person name="Wu L."/>
            <person name="Ma J."/>
        </authorList>
    </citation>
    <scope>NUCLEOTIDE SEQUENCE [LARGE SCALE GENOMIC DNA]</scope>
    <source>
        <strain evidence="14">KCTC 12907</strain>
    </source>
</reference>
<feature type="domain" description="Response regulatory" evidence="12">
    <location>
        <begin position="716"/>
        <end position="832"/>
    </location>
</feature>
<dbReference type="CDD" id="cd17574">
    <property type="entry name" value="REC_OmpR"/>
    <property type="match status" value="1"/>
</dbReference>
<keyword evidence="10" id="KW-1133">Transmembrane helix</keyword>
<evidence type="ECO:0000259" key="11">
    <source>
        <dbReference type="PROSITE" id="PS50109"/>
    </source>
</evidence>
<name>A0ABW2FKI2_9BACL</name>
<dbReference type="InterPro" id="IPR036097">
    <property type="entry name" value="HisK_dim/P_sf"/>
</dbReference>
<gene>
    <name evidence="13" type="ORF">ACFQMJ_29010</name>
</gene>
<proteinExistence type="predicted"/>
<keyword evidence="4" id="KW-0808">Transferase</keyword>
<comment type="caution">
    <text evidence="13">The sequence shown here is derived from an EMBL/GenBank/DDBJ whole genome shotgun (WGS) entry which is preliminary data.</text>
</comment>
<dbReference type="PROSITE" id="PS50109">
    <property type="entry name" value="HIS_KIN"/>
    <property type="match status" value="2"/>
</dbReference>
<dbReference type="Pfam" id="PF06580">
    <property type="entry name" value="His_kinase"/>
    <property type="match status" value="1"/>
</dbReference>
<evidence type="ECO:0000256" key="6">
    <source>
        <dbReference type="ARBA" id="ARBA00022777"/>
    </source>
</evidence>
<feature type="modified residue" description="4-aspartylphosphate" evidence="9">
    <location>
        <position position="765"/>
    </location>
</feature>
<keyword evidence="10" id="KW-0472">Membrane</keyword>
<dbReference type="SUPFAM" id="SSF55874">
    <property type="entry name" value="ATPase domain of HSP90 chaperone/DNA topoisomerase II/histidine kinase"/>
    <property type="match status" value="2"/>
</dbReference>
<evidence type="ECO:0000313" key="14">
    <source>
        <dbReference type="Proteomes" id="UP001596378"/>
    </source>
</evidence>
<dbReference type="PRINTS" id="PR00344">
    <property type="entry name" value="BCTRLSENSOR"/>
</dbReference>